<proteinExistence type="predicted"/>
<dbReference type="PATRIC" id="fig|1396.428.peg.1847"/>
<gene>
    <name evidence="1" type="ORF">B4077_3021</name>
</gene>
<protein>
    <submittedName>
        <fullName evidence="1">Uncharacterized protein</fullName>
    </submittedName>
</protein>
<dbReference type="Proteomes" id="UP000035214">
    <property type="component" value="Unassembled WGS sequence"/>
</dbReference>
<dbReference type="EMBL" id="LCYI01000011">
    <property type="protein sequence ID" value="KLA31700.1"/>
    <property type="molecule type" value="Genomic_DNA"/>
</dbReference>
<name>A0A0G8F5K6_BACCE</name>
<dbReference type="AlphaFoldDB" id="A0A0G8F5K6"/>
<reference evidence="1 2" key="1">
    <citation type="submission" date="2015-04" db="EMBL/GenBank/DDBJ databases">
        <title>Draft Genome Sequences of Eight Spore-Forming Food Isolates of Bacillus cereus Genome sequencing.</title>
        <authorList>
            <person name="Krawcyk A.O."/>
            <person name="de Jong A."/>
            <person name="Eijlander R.T."/>
            <person name="Berendsen E.M."/>
            <person name="Holsappel S."/>
            <person name="Wells-Bennik M."/>
            <person name="Kuipers O.P."/>
        </authorList>
    </citation>
    <scope>NUCLEOTIDE SEQUENCE [LARGE SCALE GENOMIC DNA]</scope>
    <source>
        <strain evidence="1 2">B4077</strain>
    </source>
</reference>
<organism evidence="1 2">
    <name type="scientific">Bacillus cereus</name>
    <dbReference type="NCBI Taxonomy" id="1396"/>
    <lineage>
        <taxon>Bacteria</taxon>
        <taxon>Bacillati</taxon>
        <taxon>Bacillota</taxon>
        <taxon>Bacilli</taxon>
        <taxon>Bacillales</taxon>
        <taxon>Bacillaceae</taxon>
        <taxon>Bacillus</taxon>
        <taxon>Bacillus cereus group</taxon>
    </lineage>
</organism>
<accession>A0A0G8F5K6</accession>
<comment type="caution">
    <text evidence="1">The sequence shown here is derived from an EMBL/GenBank/DDBJ whole genome shotgun (WGS) entry which is preliminary data.</text>
</comment>
<evidence type="ECO:0000313" key="2">
    <source>
        <dbReference type="Proteomes" id="UP000035214"/>
    </source>
</evidence>
<evidence type="ECO:0000313" key="1">
    <source>
        <dbReference type="EMBL" id="KLA31700.1"/>
    </source>
</evidence>
<sequence>MGSKLDIIYRDFQQHANGWKSFYQTVDLFSIVISGLMYKKNFGIG</sequence>